<reference evidence="1" key="1">
    <citation type="submission" date="2009-08" db="EMBL/GenBank/DDBJ databases">
        <title>Annotation of Salpingoeca rosetta.</title>
        <authorList>
            <consortium name="The Broad Institute Genome Sequencing Platform"/>
            <person name="Russ C."/>
            <person name="Cuomo C."/>
            <person name="Burger G."/>
            <person name="Gray M.W."/>
            <person name="Holland P.W.H."/>
            <person name="King N."/>
            <person name="Lang F.B.F."/>
            <person name="Roger A.J."/>
            <person name="Ruiz-Trillo I."/>
            <person name="Young S.K."/>
            <person name="Zeng Q."/>
            <person name="Gargeya S."/>
            <person name="Alvarado L."/>
            <person name="Berlin A."/>
            <person name="Chapman S.B."/>
            <person name="Chen Z."/>
            <person name="Freedman E."/>
            <person name="Gellesch M."/>
            <person name="Goldberg J."/>
            <person name="Griggs A."/>
            <person name="Gujja S."/>
            <person name="Heilman E."/>
            <person name="Heiman D."/>
            <person name="Howarth C."/>
            <person name="Mehta T."/>
            <person name="Neiman D."/>
            <person name="Pearson M."/>
            <person name="Roberts A."/>
            <person name="Saif S."/>
            <person name="Shea T."/>
            <person name="Shenoy N."/>
            <person name="Sisk P."/>
            <person name="Stolte C."/>
            <person name="Sykes S."/>
            <person name="White J."/>
            <person name="Yandava C."/>
            <person name="Haas B."/>
            <person name="Nusbaum C."/>
            <person name="Birren B."/>
        </authorList>
    </citation>
    <scope>NUCLEOTIDE SEQUENCE [LARGE SCALE GENOMIC DNA]</scope>
    <source>
        <strain evidence="1">ATCC 50818</strain>
    </source>
</reference>
<dbReference type="KEGG" id="sre:PTSG_08666"/>
<dbReference type="InterPro" id="IPR027417">
    <property type="entry name" value="P-loop_NTPase"/>
</dbReference>
<name>F2UKB9_SALR5</name>
<dbReference type="RefSeq" id="XP_004990456.1">
    <property type="nucleotide sequence ID" value="XM_004990399.1"/>
</dbReference>
<dbReference type="InParanoid" id="F2UKB9"/>
<dbReference type="SUPFAM" id="SSF52540">
    <property type="entry name" value="P-loop containing nucleoside triphosphate hydrolases"/>
    <property type="match status" value="1"/>
</dbReference>
<accession>F2UKB9</accession>
<evidence type="ECO:0000313" key="1">
    <source>
        <dbReference type="EMBL" id="EGD77568.1"/>
    </source>
</evidence>
<dbReference type="AlphaFoldDB" id="F2UKB9"/>
<sequence length="342" mass="38677">MMTTREAWLGCVRRSCARRRLVVLVAVVLGVTATAMPRSEAQAMNVHACTQQFVLSVSTGRTGSTLHMQALSAFQSTFAIPEPFRYWRQHPEATDSPSYMDLFSCNFLKHDGLTRRVFWVYACSNNRVIAHDKELLKRCKRSELTAADRALLFDVCARACVKIVKTIRFTSFPLTDDDAQQLQLLGHLHMVHLVRQPWNAVVSKHKSGWRYDPTEEGIGGALRSECKNMLQTTEIAHGIAAPPMLTLWHEDLVSNMTASLTFILGQLRWNKNVIDHTAPALANHLSKHEFAALHRKHLKPLNVTQEQALTWIKNRQATLNQADPCVAAYKAFNYAYPEERVG</sequence>
<dbReference type="GeneID" id="16071012"/>
<keyword evidence="2" id="KW-1185">Reference proteome</keyword>
<protein>
    <recommendedName>
        <fullName evidence="3">Sulfotransferase domain-containing protein</fullName>
    </recommendedName>
</protein>
<evidence type="ECO:0008006" key="3">
    <source>
        <dbReference type="Google" id="ProtNLM"/>
    </source>
</evidence>
<evidence type="ECO:0000313" key="2">
    <source>
        <dbReference type="Proteomes" id="UP000007799"/>
    </source>
</evidence>
<gene>
    <name evidence="1" type="ORF">PTSG_08666</name>
</gene>
<dbReference type="EMBL" id="GL832978">
    <property type="protein sequence ID" value="EGD77568.1"/>
    <property type="molecule type" value="Genomic_DNA"/>
</dbReference>
<dbReference type="Gene3D" id="3.40.50.300">
    <property type="entry name" value="P-loop containing nucleotide triphosphate hydrolases"/>
    <property type="match status" value="1"/>
</dbReference>
<organism evidence="2">
    <name type="scientific">Salpingoeca rosetta (strain ATCC 50818 / BSB-021)</name>
    <dbReference type="NCBI Taxonomy" id="946362"/>
    <lineage>
        <taxon>Eukaryota</taxon>
        <taxon>Choanoflagellata</taxon>
        <taxon>Craspedida</taxon>
        <taxon>Salpingoecidae</taxon>
        <taxon>Salpingoeca</taxon>
    </lineage>
</organism>
<proteinExistence type="predicted"/>
<dbReference type="Proteomes" id="UP000007799">
    <property type="component" value="Unassembled WGS sequence"/>
</dbReference>